<accession>A0A381QZX9</accession>
<name>A0A381QZX9_9ZZZZ</name>
<evidence type="ECO:0000313" key="1">
    <source>
        <dbReference type="EMBL" id="SUZ84750.1"/>
    </source>
</evidence>
<dbReference type="EMBL" id="UINC01001605">
    <property type="protein sequence ID" value="SUZ84750.1"/>
    <property type="molecule type" value="Genomic_DNA"/>
</dbReference>
<proteinExistence type="predicted"/>
<reference evidence="1" key="1">
    <citation type="submission" date="2018-05" db="EMBL/GenBank/DDBJ databases">
        <authorList>
            <person name="Lanie J.A."/>
            <person name="Ng W.-L."/>
            <person name="Kazmierczak K.M."/>
            <person name="Andrzejewski T.M."/>
            <person name="Davidsen T.M."/>
            <person name="Wayne K.J."/>
            <person name="Tettelin H."/>
            <person name="Glass J.I."/>
            <person name="Rusch D."/>
            <person name="Podicherti R."/>
            <person name="Tsui H.-C.T."/>
            <person name="Winkler M.E."/>
        </authorList>
    </citation>
    <scope>NUCLEOTIDE SEQUENCE</scope>
</reference>
<organism evidence="1">
    <name type="scientific">marine metagenome</name>
    <dbReference type="NCBI Taxonomy" id="408172"/>
    <lineage>
        <taxon>unclassified sequences</taxon>
        <taxon>metagenomes</taxon>
        <taxon>ecological metagenomes</taxon>
    </lineage>
</organism>
<sequence length="97" mass="10381">MEMFSGPVRLGTNYEKRYGIVLRRAGEGCCPAALAHSRHVGGGVGVQGEPVVPATAFSPHALEGLYEMAHGDRIRRWKHGRPIRGSGALPALGIRHA</sequence>
<dbReference type="AlphaFoldDB" id="A0A381QZX9"/>
<gene>
    <name evidence="1" type="ORF">METZ01_LOCUS37604</name>
</gene>
<protein>
    <submittedName>
        <fullName evidence="1">Uncharacterized protein</fullName>
    </submittedName>
</protein>